<comment type="caution">
    <text evidence="1">The sequence shown here is derived from an EMBL/GenBank/DDBJ whole genome shotgun (WGS) entry which is preliminary data.</text>
</comment>
<dbReference type="EMBL" id="CAJQZP010000851">
    <property type="protein sequence ID" value="CAG4989330.1"/>
    <property type="molecule type" value="Genomic_DNA"/>
</dbReference>
<organism evidence="1 2">
    <name type="scientific">Parnassius apollo</name>
    <name type="common">Apollo butterfly</name>
    <name type="synonym">Papilio apollo</name>
    <dbReference type="NCBI Taxonomy" id="110799"/>
    <lineage>
        <taxon>Eukaryota</taxon>
        <taxon>Metazoa</taxon>
        <taxon>Ecdysozoa</taxon>
        <taxon>Arthropoda</taxon>
        <taxon>Hexapoda</taxon>
        <taxon>Insecta</taxon>
        <taxon>Pterygota</taxon>
        <taxon>Neoptera</taxon>
        <taxon>Endopterygota</taxon>
        <taxon>Lepidoptera</taxon>
        <taxon>Glossata</taxon>
        <taxon>Ditrysia</taxon>
        <taxon>Papilionoidea</taxon>
        <taxon>Papilionidae</taxon>
        <taxon>Parnassiinae</taxon>
        <taxon>Parnassini</taxon>
        <taxon>Parnassius</taxon>
        <taxon>Parnassius</taxon>
    </lineage>
</organism>
<protein>
    <submittedName>
        <fullName evidence="1">(apollo) hypothetical protein</fullName>
    </submittedName>
</protein>
<accession>A0A8S3WY23</accession>
<name>A0A8S3WY23_PARAO</name>
<gene>
    <name evidence="1" type="ORF">PAPOLLO_LOCUS11794</name>
</gene>
<dbReference type="Proteomes" id="UP000691718">
    <property type="component" value="Unassembled WGS sequence"/>
</dbReference>
<proteinExistence type="predicted"/>
<evidence type="ECO:0000313" key="1">
    <source>
        <dbReference type="EMBL" id="CAG4989330.1"/>
    </source>
</evidence>
<reference evidence="1" key="1">
    <citation type="submission" date="2021-04" db="EMBL/GenBank/DDBJ databases">
        <authorList>
            <person name="Tunstrom K."/>
        </authorList>
    </citation>
    <scope>NUCLEOTIDE SEQUENCE</scope>
</reference>
<keyword evidence="2" id="KW-1185">Reference proteome</keyword>
<sequence>MRRTNGAYADNVATCFTAVRASGQQYLILRERQSTPFFRLLTLSLQSDDGELKDAAMHCLTQLTKSALNKKHADKTSDETCKVFFNDLKFDNQQASARSRAGDTGRDDDCHPKYVCEELCKLLIYHFQDLLDKKKSLVSQGSSSEYFVLVAHNNKLLNVRMRGRVAGVTCGVRRAGWGRSGCGCARHADGGGVLLAGAPSRGLAARLLPALANAAHHHRAAFLHSPELLEILSAALLTGNISEVVLAARAVWALAANNHRAKLVPQSTGMLIAEKVHCNKFVESRILQKRWSCSPIHTPCYTPPNYMLT</sequence>
<evidence type="ECO:0000313" key="2">
    <source>
        <dbReference type="Proteomes" id="UP000691718"/>
    </source>
</evidence>
<dbReference type="OrthoDB" id="428850at2759"/>
<dbReference type="AlphaFoldDB" id="A0A8S3WY23"/>